<feature type="region of interest" description="Disordered" evidence="2">
    <location>
        <begin position="89"/>
        <end position="181"/>
    </location>
</feature>
<sequence length="1035" mass="116701">MDGAAYLDDFACAASVQHQHPPSQGTDCDSQENGTGRSREGCGPTVHPREHDGDYERTEAERYHHEPDDESKDGDVDCLRCQDLARESTSNRGRDLFDLRDIDDGNERGVGECDFDSNIENRDPDDDSDRHRFKTFQDDTWGRRSNRGGDGNKRDRAECDVNSERGDDSDSDRGHVGDFEGGVCEEDRDFAVDSSGSSAEGSSVKCRSIGDAHVEMQSFDDFKYTYLSSSTSPHGPKPMYRCTSHTECPVRVRLAPHGTTVSVEVKGHHNLDAPVTSSRTKIHPRFLPEIDNLLLGGSGPLAVLTSLTLAYSKTADLGPDSKPAGHCHAKQCGDEVCIYLCCISVEDQNKTLVLDIFEHSFKDAAGLDQMSLGLIVTSRRVFYNVVASMDGQGTDVASSADGTYKLHHGRWTLVGFGGRTTHVERQTAAHSFRPWAYMFVRSESEVSYVKMFEAVKKYARVFFGRDLQLRFGSIDRCGAILNAYRFVWPQVSVLTCWPHLVRLAEENKAKLSQPAFFDEVITHHLRWMHECRSARQHAIVSGVLLRAWSDMGEATYANWFRASYLHKDWSKWRIKKCAGRQKMAVTSTFLSSTVPALLTSEALAHEFTQSHVHAALHPIPGEVVLVAAQLLEDNTNYQPVWHPRADGRRLRGIVFNSSEYNVCFGNADALTVTTSRTKTYMKSLQGHIPHDEKAVNIKIKYLSMYFVEINESIDIEPCNESPLRTEQEIKLLAQKYRCQCKGYYQSGWYCSHALAQHQCLKATMTSTRRTLRSQCDEAVDVQGRVDTAWMLNDPTHGRRLRGIVFNSSEYNVCFGNADALTVTTSRTKTYMKSLQGHIPHDEKAVNIKIKYLSMYFVEINESIDIEPCNESPLRTEQEIKLLAQKYRCQCKGYYQSGWYCSHALAASVLQGDYDITKANAQIPVRRSSGRPRKSRHCLDAERPDPFYSRKQLKKRLLAKPALCIKWNVVNSFEYADEVDGRTVNEHLAGKIMSWSNENGTYMWRVQFDDGDSIHYNIEDLSTMIEMSATLGVSIA</sequence>
<feature type="compositionally biased region" description="Acidic residues" evidence="2">
    <location>
        <begin position="113"/>
        <end position="127"/>
    </location>
</feature>
<feature type="compositionally biased region" description="Basic and acidic residues" evidence="2">
    <location>
        <begin position="47"/>
        <end position="76"/>
    </location>
</feature>
<dbReference type="PROSITE" id="PS50966">
    <property type="entry name" value="ZF_SWIM"/>
    <property type="match status" value="2"/>
</dbReference>
<dbReference type="InterPro" id="IPR007527">
    <property type="entry name" value="Znf_SWIM"/>
</dbReference>
<protein>
    <recommendedName>
        <fullName evidence="3">SWIM-type domain-containing protein</fullName>
    </recommendedName>
</protein>
<evidence type="ECO:0000259" key="3">
    <source>
        <dbReference type="PROSITE" id="PS50966"/>
    </source>
</evidence>
<feature type="compositionally biased region" description="Polar residues" evidence="2">
    <location>
        <begin position="16"/>
        <end position="36"/>
    </location>
</feature>
<dbReference type="VEuPathDB" id="FungiDB:H257_06693"/>
<dbReference type="RefSeq" id="XP_009830306.1">
    <property type="nucleotide sequence ID" value="XM_009832004.1"/>
</dbReference>
<accession>W4GL26</accession>
<keyword evidence="1" id="KW-0863">Zinc-finger</keyword>
<feature type="region of interest" description="Disordered" evidence="2">
    <location>
        <begin position="15"/>
        <end position="76"/>
    </location>
</feature>
<feature type="domain" description="SWIM-type" evidence="3">
    <location>
        <begin position="873"/>
        <end position="911"/>
    </location>
</feature>
<dbReference type="OrthoDB" id="90817at2759"/>
<name>W4GL26_APHAT</name>
<proteinExistence type="predicted"/>
<dbReference type="GO" id="GO:0008270">
    <property type="term" value="F:zinc ion binding"/>
    <property type="evidence" value="ECO:0007669"/>
    <property type="project" value="UniProtKB-KW"/>
</dbReference>
<dbReference type="AlphaFoldDB" id="W4GL26"/>
<reference evidence="4" key="1">
    <citation type="submission" date="2013-12" db="EMBL/GenBank/DDBJ databases">
        <title>The Genome Sequence of Aphanomyces astaci APO3.</title>
        <authorList>
            <consortium name="The Broad Institute Genomics Platform"/>
            <person name="Russ C."/>
            <person name="Tyler B."/>
            <person name="van West P."/>
            <person name="Dieguez-Uribeondo J."/>
            <person name="Young S.K."/>
            <person name="Zeng Q."/>
            <person name="Gargeya S."/>
            <person name="Fitzgerald M."/>
            <person name="Abouelleil A."/>
            <person name="Alvarado L."/>
            <person name="Chapman S.B."/>
            <person name="Gainer-Dewar J."/>
            <person name="Goldberg J."/>
            <person name="Griggs A."/>
            <person name="Gujja S."/>
            <person name="Hansen M."/>
            <person name="Howarth C."/>
            <person name="Imamovic A."/>
            <person name="Ireland A."/>
            <person name="Larimer J."/>
            <person name="McCowan C."/>
            <person name="Murphy C."/>
            <person name="Pearson M."/>
            <person name="Poon T.W."/>
            <person name="Priest M."/>
            <person name="Roberts A."/>
            <person name="Saif S."/>
            <person name="Shea T."/>
            <person name="Sykes S."/>
            <person name="Wortman J."/>
            <person name="Nusbaum C."/>
            <person name="Birren B."/>
        </authorList>
    </citation>
    <scope>NUCLEOTIDE SEQUENCE [LARGE SCALE GENOMIC DNA]</scope>
    <source>
        <strain evidence="4">APO3</strain>
    </source>
</reference>
<evidence type="ECO:0000313" key="4">
    <source>
        <dbReference type="EMBL" id="ETV80382.1"/>
    </source>
</evidence>
<feature type="compositionally biased region" description="Basic and acidic residues" evidence="2">
    <location>
        <begin position="92"/>
        <end position="111"/>
    </location>
</feature>
<evidence type="ECO:0000256" key="2">
    <source>
        <dbReference type="SAM" id="MobiDB-lite"/>
    </source>
</evidence>
<dbReference type="EMBL" id="KI913126">
    <property type="protein sequence ID" value="ETV80382.1"/>
    <property type="molecule type" value="Genomic_DNA"/>
</dbReference>
<feature type="domain" description="SWIM-type" evidence="3">
    <location>
        <begin position="723"/>
        <end position="761"/>
    </location>
</feature>
<dbReference type="GeneID" id="20808689"/>
<keyword evidence="1" id="KW-0479">Metal-binding</keyword>
<keyword evidence="1" id="KW-0862">Zinc</keyword>
<dbReference type="Pfam" id="PF04434">
    <property type="entry name" value="SWIM"/>
    <property type="match status" value="2"/>
</dbReference>
<organism evidence="4">
    <name type="scientific">Aphanomyces astaci</name>
    <name type="common">Crayfish plague agent</name>
    <dbReference type="NCBI Taxonomy" id="112090"/>
    <lineage>
        <taxon>Eukaryota</taxon>
        <taxon>Sar</taxon>
        <taxon>Stramenopiles</taxon>
        <taxon>Oomycota</taxon>
        <taxon>Saprolegniomycetes</taxon>
        <taxon>Saprolegniales</taxon>
        <taxon>Verrucalvaceae</taxon>
        <taxon>Aphanomyces</taxon>
    </lineage>
</organism>
<evidence type="ECO:0000256" key="1">
    <source>
        <dbReference type="PROSITE-ProRule" id="PRU00325"/>
    </source>
</evidence>
<gene>
    <name evidence="4" type="ORF">H257_06693</name>
</gene>
<feature type="compositionally biased region" description="Basic and acidic residues" evidence="2">
    <location>
        <begin position="150"/>
        <end position="178"/>
    </location>
</feature>